<reference evidence="2" key="2">
    <citation type="journal article" date="2024" name="Plant">
        <title>Genomic evolution and insights into agronomic trait innovations of Sesamum species.</title>
        <authorList>
            <person name="Miao H."/>
            <person name="Wang L."/>
            <person name="Qu L."/>
            <person name="Liu H."/>
            <person name="Sun Y."/>
            <person name="Le M."/>
            <person name="Wang Q."/>
            <person name="Wei S."/>
            <person name="Zheng Y."/>
            <person name="Lin W."/>
            <person name="Duan Y."/>
            <person name="Cao H."/>
            <person name="Xiong S."/>
            <person name="Wang X."/>
            <person name="Wei L."/>
            <person name="Li C."/>
            <person name="Ma Q."/>
            <person name="Ju M."/>
            <person name="Zhao R."/>
            <person name="Li G."/>
            <person name="Mu C."/>
            <person name="Tian Q."/>
            <person name="Mei H."/>
            <person name="Zhang T."/>
            <person name="Gao T."/>
            <person name="Zhang H."/>
        </authorList>
    </citation>
    <scope>NUCLEOTIDE SEQUENCE</scope>
    <source>
        <strain evidence="2">G02</strain>
    </source>
</reference>
<comment type="caution">
    <text evidence="2">The sequence shown here is derived from an EMBL/GenBank/DDBJ whole genome shotgun (WGS) entry which is preliminary data.</text>
</comment>
<evidence type="ECO:0000313" key="2">
    <source>
        <dbReference type="EMBL" id="KAL0409028.1"/>
    </source>
</evidence>
<dbReference type="GO" id="GO:0009507">
    <property type="term" value="C:chloroplast"/>
    <property type="evidence" value="ECO:0007669"/>
    <property type="project" value="TreeGrafter"/>
</dbReference>
<dbReference type="EMBL" id="JACGWJ010000007">
    <property type="protein sequence ID" value="KAL0409028.1"/>
    <property type="molecule type" value="Genomic_DNA"/>
</dbReference>
<proteinExistence type="predicted"/>
<gene>
    <name evidence="2" type="ORF">Sradi_1837200</name>
</gene>
<sequence>MLKHLPKWTSNLSTFPLPTPFLSYSPSAHMAVACCPLFVGRRLQFKLERASRTPSRARRRVIYDDEEEEEDEEYGYNEEIAMLEMYTQSMKDEILLVQTLVDGEQVEVLIFKGFSSCLSYKTSSDPSRSVVPGKAVIKSIDRVKGPFDPSNIHYIEKGLTFDAFKTRFPRQN</sequence>
<dbReference type="AlphaFoldDB" id="A0AAW2TX05"/>
<organism evidence="2">
    <name type="scientific">Sesamum radiatum</name>
    <name type="common">Black benniseed</name>
    <dbReference type="NCBI Taxonomy" id="300843"/>
    <lineage>
        <taxon>Eukaryota</taxon>
        <taxon>Viridiplantae</taxon>
        <taxon>Streptophyta</taxon>
        <taxon>Embryophyta</taxon>
        <taxon>Tracheophyta</taxon>
        <taxon>Spermatophyta</taxon>
        <taxon>Magnoliopsida</taxon>
        <taxon>eudicotyledons</taxon>
        <taxon>Gunneridae</taxon>
        <taxon>Pentapetalae</taxon>
        <taxon>asterids</taxon>
        <taxon>lamiids</taxon>
        <taxon>Lamiales</taxon>
        <taxon>Pedaliaceae</taxon>
        <taxon>Sesamum</taxon>
    </lineage>
</organism>
<accession>A0AAW2TX05</accession>
<dbReference type="PANTHER" id="PTHR36729:SF2">
    <property type="entry name" value="EXPRESSED PROTEIN"/>
    <property type="match status" value="1"/>
</dbReference>
<dbReference type="PANTHER" id="PTHR36729">
    <property type="entry name" value="EXPRESSED PROTEIN"/>
    <property type="match status" value="1"/>
</dbReference>
<evidence type="ECO:0000259" key="1">
    <source>
        <dbReference type="Pfam" id="PF24869"/>
    </source>
</evidence>
<protein>
    <recommendedName>
        <fullName evidence="1">DUF7734 domain-containing protein</fullName>
    </recommendedName>
</protein>
<reference evidence="2" key="1">
    <citation type="submission" date="2020-06" db="EMBL/GenBank/DDBJ databases">
        <authorList>
            <person name="Li T."/>
            <person name="Hu X."/>
            <person name="Zhang T."/>
            <person name="Song X."/>
            <person name="Zhang H."/>
            <person name="Dai N."/>
            <person name="Sheng W."/>
            <person name="Hou X."/>
            <person name="Wei L."/>
        </authorList>
    </citation>
    <scope>NUCLEOTIDE SEQUENCE</scope>
    <source>
        <strain evidence="2">G02</strain>
        <tissue evidence="2">Leaf</tissue>
    </source>
</reference>
<dbReference type="PROSITE" id="PS51257">
    <property type="entry name" value="PROKAR_LIPOPROTEIN"/>
    <property type="match status" value="1"/>
</dbReference>
<dbReference type="InterPro" id="IPR056636">
    <property type="entry name" value="DUF7734"/>
</dbReference>
<name>A0AAW2TX05_SESRA</name>
<dbReference type="Pfam" id="PF24869">
    <property type="entry name" value="DUF7734"/>
    <property type="match status" value="1"/>
</dbReference>
<feature type="domain" description="DUF7734" evidence="1">
    <location>
        <begin position="81"/>
        <end position="167"/>
    </location>
</feature>